<dbReference type="InterPro" id="IPR013264">
    <property type="entry name" value="DNAG_N"/>
</dbReference>
<keyword evidence="5 12" id="KW-0235">DNA replication</keyword>
<dbReference type="PATRIC" id="fig|1619010.3.peg.556"/>
<keyword evidence="10 12" id="KW-0238">DNA-binding</keyword>
<evidence type="ECO:0000256" key="12">
    <source>
        <dbReference type="HAMAP-Rule" id="MF_00974"/>
    </source>
</evidence>
<keyword evidence="8 13" id="KW-0862">Zinc</keyword>
<dbReference type="EC" id="2.7.7.101" evidence="12"/>
<accession>A0A0G0J031</accession>
<dbReference type="Pfam" id="PF08275">
    <property type="entry name" value="DNAG_N"/>
    <property type="match status" value="1"/>
</dbReference>
<dbReference type="CDD" id="cd03364">
    <property type="entry name" value="TOPRIM_DnaG_primases"/>
    <property type="match status" value="1"/>
</dbReference>
<dbReference type="GO" id="GO:0005737">
    <property type="term" value="C:cytoplasm"/>
    <property type="evidence" value="ECO:0007669"/>
    <property type="project" value="TreeGrafter"/>
</dbReference>
<dbReference type="PANTHER" id="PTHR30313">
    <property type="entry name" value="DNA PRIMASE"/>
    <property type="match status" value="1"/>
</dbReference>
<dbReference type="SMART" id="SM00493">
    <property type="entry name" value="TOPRIM"/>
    <property type="match status" value="1"/>
</dbReference>
<comment type="subunit">
    <text evidence="12">Monomer. Interacts with DnaB.</text>
</comment>
<dbReference type="GO" id="GO:0003899">
    <property type="term" value="F:DNA-directed RNA polymerase activity"/>
    <property type="evidence" value="ECO:0007669"/>
    <property type="project" value="UniProtKB-UniRule"/>
</dbReference>
<keyword evidence="2 12" id="KW-0639">Primosome</keyword>
<evidence type="ECO:0000259" key="16">
    <source>
        <dbReference type="PROSITE" id="PS50880"/>
    </source>
</evidence>
<dbReference type="InterPro" id="IPR006295">
    <property type="entry name" value="DNA_primase_DnaG"/>
</dbReference>
<evidence type="ECO:0000256" key="9">
    <source>
        <dbReference type="ARBA" id="ARBA00022842"/>
    </source>
</evidence>
<evidence type="ECO:0000313" key="17">
    <source>
        <dbReference type="EMBL" id="KKQ21561.1"/>
    </source>
</evidence>
<dbReference type="Gene3D" id="3.40.1360.10">
    <property type="match status" value="1"/>
</dbReference>
<gene>
    <name evidence="12" type="primary">dnaG</name>
    <name evidence="17" type="ORF">US36_C0018G0020</name>
</gene>
<evidence type="ECO:0000256" key="1">
    <source>
        <dbReference type="ARBA" id="ARBA00022478"/>
    </source>
</evidence>
<comment type="similarity">
    <text evidence="12 13">Belongs to the DnaG primase family.</text>
</comment>
<organism evidence="17 18">
    <name type="scientific">Candidatus Wolfebacteria bacterium GW2011_GWC1_37_10</name>
    <dbReference type="NCBI Taxonomy" id="1619010"/>
    <lineage>
        <taxon>Bacteria</taxon>
        <taxon>Candidatus Wolfeibacteriota</taxon>
    </lineage>
</organism>
<comment type="caution">
    <text evidence="12">Lacks conserved residue(s) required for the propagation of feature annotation.</text>
</comment>
<dbReference type="InterPro" id="IPR034151">
    <property type="entry name" value="TOPRIM_DnaG_bac"/>
</dbReference>
<dbReference type="Pfam" id="PF13155">
    <property type="entry name" value="Toprim_2"/>
    <property type="match status" value="1"/>
</dbReference>
<dbReference type="HAMAP" id="MF_00974">
    <property type="entry name" value="DNA_primase_DnaG"/>
    <property type="match status" value="1"/>
</dbReference>
<evidence type="ECO:0000256" key="3">
    <source>
        <dbReference type="ARBA" id="ARBA00022679"/>
    </source>
</evidence>
<dbReference type="SUPFAM" id="SSF57783">
    <property type="entry name" value="Zinc beta-ribbon"/>
    <property type="match status" value="1"/>
</dbReference>
<dbReference type="GO" id="GO:0000428">
    <property type="term" value="C:DNA-directed RNA polymerase complex"/>
    <property type="evidence" value="ECO:0007669"/>
    <property type="project" value="UniProtKB-KW"/>
</dbReference>
<feature type="zinc finger region" description="CHC2-type" evidence="14">
    <location>
        <begin position="34"/>
        <end position="59"/>
    </location>
</feature>
<evidence type="ECO:0000256" key="11">
    <source>
        <dbReference type="ARBA" id="ARBA00023163"/>
    </source>
</evidence>
<comment type="catalytic activity">
    <reaction evidence="12">
        <text>ssDNA + n NTP = ssDNA/pppN(pN)n-1 hybrid + (n-1) diphosphate.</text>
        <dbReference type="EC" id="2.7.7.101"/>
    </reaction>
</comment>
<evidence type="ECO:0000256" key="6">
    <source>
        <dbReference type="ARBA" id="ARBA00022723"/>
    </source>
</evidence>
<dbReference type="GO" id="GO:0006269">
    <property type="term" value="P:DNA replication, synthesis of primer"/>
    <property type="evidence" value="ECO:0007669"/>
    <property type="project" value="UniProtKB-UniRule"/>
</dbReference>
<keyword evidence="15" id="KW-0175">Coiled coil</keyword>
<evidence type="ECO:0000256" key="4">
    <source>
        <dbReference type="ARBA" id="ARBA00022695"/>
    </source>
</evidence>
<proteinExistence type="inferred from homology"/>
<keyword evidence="4 12" id="KW-0548">Nucleotidyltransferase</keyword>
<dbReference type="GO" id="GO:0003677">
    <property type="term" value="F:DNA binding"/>
    <property type="evidence" value="ECO:0007669"/>
    <property type="project" value="UniProtKB-KW"/>
</dbReference>
<dbReference type="EMBL" id="LBSR01000018">
    <property type="protein sequence ID" value="KKQ21561.1"/>
    <property type="molecule type" value="Genomic_DNA"/>
</dbReference>
<dbReference type="SUPFAM" id="SSF56731">
    <property type="entry name" value="DNA primase core"/>
    <property type="match status" value="1"/>
</dbReference>
<dbReference type="GO" id="GO:0008270">
    <property type="term" value="F:zinc ion binding"/>
    <property type="evidence" value="ECO:0007669"/>
    <property type="project" value="UniProtKB-KW"/>
</dbReference>
<dbReference type="PANTHER" id="PTHR30313:SF2">
    <property type="entry name" value="DNA PRIMASE"/>
    <property type="match status" value="1"/>
</dbReference>
<dbReference type="PROSITE" id="PS50880">
    <property type="entry name" value="TOPRIM"/>
    <property type="match status" value="1"/>
</dbReference>
<evidence type="ECO:0000256" key="13">
    <source>
        <dbReference type="PIRNR" id="PIRNR002811"/>
    </source>
</evidence>
<evidence type="ECO:0000256" key="15">
    <source>
        <dbReference type="SAM" id="Coils"/>
    </source>
</evidence>
<keyword evidence="3 12" id="KW-0808">Transferase</keyword>
<feature type="domain" description="Toprim" evidence="16">
    <location>
        <begin position="251"/>
        <end position="332"/>
    </location>
</feature>
<comment type="cofactor">
    <cofactor evidence="13 14">
        <name>Zn(2+)</name>
        <dbReference type="ChEBI" id="CHEBI:29105"/>
    </cofactor>
    <text evidence="13 14">Binds 1 zinc ion per monomer.</text>
</comment>
<dbReference type="InterPro" id="IPR030846">
    <property type="entry name" value="DnaG_bac"/>
</dbReference>
<evidence type="ECO:0000256" key="7">
    <source>
        <dbReference type="ARBA" id="ARBA00022771"/>
    </source>
</evidence>
<dbReference type="AlphaFoldDB" id="A0A0G0J031"/>
<reference evidence="17 18" key="1">
    <citation type="journal article" date="2015" name="Nature">
        <title>rRNA introns, odd ribosomes, and small enigmatic genomes across a large radiation of phyla.</title>
        <authorList>
            <person name="Brown C.T."/>
            <person name="Hug L.A."/>
            <person name="Thomas B.C."/>
            <person name="Sharon I."/>
            <person name="Castelle C.J."/>
            <person name="Singh A."/>
            <person name="Wilkins M.J."/>
            <person name="Williams K.H."/>
            <person name="Banfield J.F."/>
        </authorList>
    </citation>
    <scope>NUCLEOTIDE SEQUENCE [LARGE SCALE GENOMIC DNA]</scope>
</reference>
<dbReference type="InterPro" id="IPR050219">
    <property type="entry name" value="DnaG_primase"/>
</dbReference>
<name>A0A0G0J031_9BACT</name>
<dbReference type="InterPro" id="IPR002694">
    <property type="entry name" value="Znf_CHC2"/>
</dbReference>
<evidence type="ECO:0000256" key="2">
    <source>
        <dbReference type="ARBA" id="ARBA00022515"/>
    </source>
</evidence>
<keyword evidence="1 12" id="KW-0240">DNA-directed RNA polymerase</keyword>
<dbReference type="SMART" id="SM00400">
    <property type="entry name" value="ZnF_CHCC"/>
    <property type="match status" value="1"/>
</dbReference>
<comment type="caution">
    <text evidence="17">The sequence shown here is derived from an EMBL/GenBank/DDBJ whole genome shotgun (WGS) entry which is preliminary data.</text>
</comment>
<keyword evidence="11 12" id="KW-0804">Transcription</keyword>
<dbReference type="Gene3D" id="3.90.980.10">
    <property type="entry name" value="DNA primase, catalytic core, N-terminal domain"/>
    <property type="match status" value="1"/>
</dbReference>
<evidence type="ECO:0000256" key="8">
    <source>
        <dbReference type="ARBA" id="ARBA00022833"/>
    </source>
</evidence>
<protein>
    <recommendedName>
        <fullName evidence="12 13">DNA primase</fullName>
        <ecNumber evidence="12">2.7.7.101</ecNumber>
    </recommendedName>
</protein>
<dbReference type="GO" id="GO:1990077">
    <property type="term" value="C:primosome complex"/>
    <property type="evidence" value="ECO:0007669"/>
    <property type="project" value="UniProtKB-KW"/>
</dbReference>
<keyword evidence="6 13" id="KW-0479">Metal-binding</keyword>
<sequence>MTPVEQIKEKLDIVEFIRGYIPIQPAGKNFKALCPFHKEKTPSFIISPDRQTWHCFGSCSEGGDIFKFLMKYENLEFYEALKILSEKAGIELKKISPIEQRQFDVLYEINEAAKNLFKKNLKENKEATDYLINRGLKNEIIEEFEIGYAFPEFDKLTMALIKEGFNVRDIERAGLNFKTEKGGYVDRFRGRIMFPIFNHFGKAIGFSARILPKYDTGEIGKYINSPETPIFNKSKILYGFHKSKNFIREENKAVLMEGQMDFLMSWQDGVKNSIATSGTALTQDHLKVLRRQTDNLAFCFDNDEAGLKAAERSIDLANSLDFNVSLLIIKDAKDPAELVLKKPSQLKELVSNAQSSMEFYFSRYLTEDAKDLRMLKNSIRIILAKIKNLSPIEQSHWLHELSIKSGVKEEALIDEIKQLKTEKISGQFFQKTAVQKQNNNFSRKELIVQRLLSLAVAKKDFHNQLKQCFDYLPKNYLMIAENIMDKNSQKKFNDADLDELFNLISLRSSFESGSDEEKLDSECLELTKQLRLEHLKEKREELMKSIKKAERDNDEDTAQKLLKEFDEISKIMHN</sequence>
<comment type="function">
    <text evidence="12 13">RNA polymerase that catalyzes the synthesis of short RNA molecules used as primers for DNA polymerase during DNA replication.</text>
</comment>
<evidence type="ECO:0000256" key="10">
    <source>
        <dbReference type="ARBA" id="ARBA00023125"/>
    </source>
</evidence>
<dbReference type="PIRSF" id="PIRSF002811">
    <property type="entry name" value="DnaG"/>
    <property type="match status" value="1"/>
</dbReference>
<dbReference type="Gene3D" id="3.90.580.10">
    <property type="entry name" value="Zinc finger, CHC2-type domain"/>
    <property type="match status" value="1"/>
</dbReference>
<evidence type="ECO:0000256" key="14">
    <source>
        <dbReference type="PIRSR" id="PIRSR002811-1"/>
    </source>
</evidence>
<keyword evidence="9" id="KW-0460">Magnesium</keyword>
<dbReference type="InterPro" id="IPR036977">
    <property type="entry name" value="DNA_primase_Znf_CHC2"/>
</dbReference>
<feature type="coiled-coil region" evidence="15">
    <location>
        <begin position="532"/>
        <end position="559"/>
    </location>
</feature>
<dbReference type="InterPro" id="IPR037068">
    <property type="entry name" value="DNA_primase_core_N_sf"/>
</dbReference>
<evidence type="ECO:0000313" key="18">
    <source>
        <dbReference type="Proteomes" id="UP000034044"/>
    </source>
</evidence>
<evidence type="ECO:0000256" key="5">
    <source>
        <dbReference type="ARBA" id="ARBA00022705"/>
    </source>
</evidence>
<dbReference type="Proteomes" id="UP000034044">
    <property type="component" value="Unassembled WGS sequence"/>
</dbReference>
<dbReference type="Pfam" id="PF01807">
    <property type="entry name" value="Zn_ribbon_DnaG"/>
    <property type="match status" value="1"/>
</dbReference>
<dbReference type="FunFam" id="3.90.580.10:FF:000001">
    <property type="entry name" value="DNA primase"/>
    <property type="match status" value="1"/>
</dbReference>
<dbReference type="InterPro" id="IPR006171">
    <property type="entry name" value="TOPRIM_dom"/>
</dbReference>
<dbReference type="NCBIfam" id="TIGR01391">
    <property type="entry name" value="dnaG"/>
    <property type="match status" value="1"/>
</dbReference>
<keyword evidence="7 14" id="KW-0863">Zinc-finger</keyword>